<evidence type="ECO:0000256" key="1">
    <source>
        <dbReference type="SAM" id="Phobius"/>
    </source>
</evidence>
<evidence type="ECO:0000313" key="3">
    <source>
        <dbReference type="Proteomes" id="UP000223913"/>
    </source>
</evidence>
<dbReference type="AlphaFoldDB" id="A0A2D0MXJ8"/>
<dbReference type="OrthoDB" id="979271at2"/>
<dbReference type="SUPFAM" id="SSF48452">
    <property type="entry name" value="TPR-like"/>
    <property type="match status" value="1"/>
</dbReference>
<keyword evidence="1" id="KW-0812">Transmembrane</keyword>
<accession>A0A2D0MXJ8</accession>
<protein>
    <recommendedName>
        <fullName evidence="4">Tetratricopeptide repeat protein</fullName>
    </recommendedName>
</protein>
<gene>
    <name evidence="2" type="ORF">CRP01_39775</name>
</gene>
<comment type="caution">
    <text evidence="2">The sequence shown here is derived from an EMBL/GenBank/DDBJ whole genome shotgun (WGS) entry which is preliminary data.</text>
</comment>
<keyword evidence="3" id="KW-1185">Reference proteome</keyword>
<evidence type="ECO:0008006" key="4">
    <source>
        <dbReference type="Google" id="ProtNLM"/>
    </source>
</evidence>
<dbReference type="InterPro" id="IPR011990">
    <property type="entry name" value="TPR-like_helical_dom_sf"/>
</dbReference>
<evidence type="ECO:0000313" key="2">
    <source>
        <dbReference type="EMBL" id="PHN00937.1"/>
    </source>
</evidence>
<name>A0A2D0MXJ8_FLAN2</name>
<organism evidence="2 3">
    <name type="scientific">Flavilitoribacter nigricans (strain ATCC 23147 / DSM 23189 / NBRC 102662 / NCIMB 1420 / SS-2)</name>
    <name type="common">Lewinella nigricans</name>
    <dbReference type="NCBI Taxonomy" id="1122177"/>
    <lineage>
        <taxon>Bacteria</taxon>
        <taxon>Pseudomonadati</taxon>
        <taxon>Bacteroidota</taxon>
        <taxon>Saprospiria</taxon>
        <taxon>Saprospirales</taxon>
        <taxon>Lewinellaceae</taxon>
        <taxon>Flavilitoribacter</taxon>
    </lineage>
</organism>
<dbReference type="Proteomes" id="UP000223913">
    <property type="component" value="Unassembled WGS sequence"/>
</dbReference>
<proteinExistence type="predicted"/>
<dbReference type="EMBL" id="PDUD01000069">
    <property type="protein sequence ID" value="PHN00937.1"/>
    <property type="molecule type" value="Genomic_DNA"/>
</dbReference>
<dbReference type="RefSeq" id="WP_099155677.1">
    <property type="nucleotide sequence ID" value="NZ_PDUD01000069.1"/>
</dbReference>
<reference evidence="2 3" key="1">
    <citation type="submission" date="2017-10" db="EMBL/GenBank/DDBJ databases">
        <title>The draft genome sequence of Lewinella nigricans NBRC 102662.</title>
        <authorList>
            <person name="Wang K."/>
        </authorList>
    </citation>
    <scope>NUCLEOTIDE SEQUENCE [LARGE SCALE GENOMIC DNA]</scope>
    <source>
        <strain evidence="2 3">NBRC 102662</strain>
    </source>
</reference>
<dbReference type="Gene3D" id="1.25.40.10">
    <property type="entry name" value="Tetratricopeptide repeat domain"/>
    <property type="match status" value="1"/>
</dbReference>
<keyword evidence="1" id="KW-0472">Membrane</keyword>
<keyword evidence="1" id="KW-1133">Transmembrane helix</keyword>
<feature type="transmembrane region" description="Helical" evidence="1">
    <location>
        <begin position="88"/>
        <end position="105"/>
    </location>
</feature>
<sequence length="251" mass="28644">MGLSDKDIALLEKFWFGNLPRKTRNEVVKRLQEDADFNREAIQLKQTIDGLYSLREQKVRTYLQEKENSLPQIELKSERYFGFKAKHWIVSALIIAIVISIIAYIKISGSASQPPAAIAQNYFRPYPYVGQTLSENDSIAQLYAKADYEAAIPSLENKFENENDTLTLFYLGIAYLGQNQATKATSVFESIQYSVEVPQDATQWYLALSYLQQDRISAAIPILESLTISEWKEKAKAKEILKKLESIKISN</sequence>